<dbReference type="EMBL" id="NDXJ01000003">
    <property type="protein sequence ID" value="OSP90136.1"/>
    <property type="molecule type" value="Genomic_DNA"/>
</dbReference>
<evidence type="ECO:0000313" key="1">
    <source>
        <dbReference type="EMBL" id="OSP90136.1"/>
    </source>
</evidence>
<organism evidence="1 2">
    <name type="scientific">Weissella cibaria</name>
    <dbReference type="NCBI Taxonomy" id="137591"/>
    <lineage>
        <taxon>Bacteria</taxon>
        <taxon>Bacillati</taxon>
        <taxon>Bacillota</taxon>
        <taxon>Bacilli</taxon>
        <taxon>Lactobacillales</taxon>
        <taxon>Lactobacillaceae</taxon>
        <taxon>Weissella</taxon>
    </lineage>
</organism>
<evidence type="ECO:0000313" key="2">
    <source>
        <dbReference type="Proteomes" id="UP000193588"/>
    </source>
</evidence>
<sequence>MNKKVIVGGVAAAVVVAGGVGYAVLHTPKAQFGTHLLAMVKSDDNRYQYTASTPGNSQYRINGLAKLDAKDRQKVMLTTTVADDDNKLTYDIKKNGKTTYVSAGFLSDMFQSADVKDVPDFSTTLQNVWMKADDKGYAKVEPEQVQTDAKQIAKWFTDLDGQKFSEVGAGYQVKLNRADLKRLVTVVGQTETAKQLKADGWDKLRDEINDMKKPEVIVTVAKDAHKLSLRATSDQANYVRATVVGTRQAGQTVTMPAAKNVKTEKQLEKMLTAMVLQYAFNAMADSWGD</sequence>
<accession>A0A1X4JMY7</accession>
<gene>
    <name evidence="1" type="ORF">B9D04_01940</name>
</gene>
<proteinExistence type="predicted"/>
<dbReference type="Proteomes" id="UP000193588">
    <property type="component" value="Unassembled WGS sequence"/>
</dbReference>
<name>A0A1X4JMY7_9LACO</name>
<dbReference type="AlphaFoldDB" id="A0A1X4JMY7"/>
<comment type="caution">
    <text evidence="1">The sequence shown here is derived from an EMBL/GenBank/DDBJ whole genome shotgun (WGS) entry which is preliminary data.</text>
</comment>
<dbReference type="RefSeq" id="WP_085637461.1">
    <property type="nucleotide sequence ID" value="NZ_CP138904.1"/>
</dbReference>
<reference evidence="1 2" key="1">
    <citation type="submission" date="2017-04" db="EMBL/GenBank/DDBJ databases">
        <title>The genome sequence of Weissella cibaria isolated from wild Drosophila.</title>
        <authorList>
            <person name="Ricks N.J."/>
            <person name="Carroll C."/>
            <person name="Walters A."/>
            <person name="Newell P.D."/>
            <person name="Chaston J.M."/>
        </authorList>
    </citation>
    <scope>NUCLEOTIDE SEQUENCE [LARGE SCALE GENOMIC DNA]</scope>
    <source>
        <strain evidence="1 2">DmW_103</strain>
    </source>
</reference>
<protein>
    <submittedName>
        <fullName evidence="1">Uncharacterized protein</fullName>
    </submittedName>
</protein>